<dbReference type="Proteomes" id="UP000232688">
    <property type="component" value="Unassembled WGS sequence"/>
</dbReference>
<protein>
    <submittedName>
        <fullName evidence="1">Uncharacterized protein</fullName>
    </submittedName>
</protein>
<gene>
    <name evidence="1" type="ORF">RhiirA1_484701</name>
</gene>
<evidence type="ECO:0000313" key="1">
    <source>
        <dbReference type="EMBL" id="PKC51034.1"/>
    </source>
</evidence>
<dbReference type="VEuPathDB" id="FungiDB:RhiirA1_484701"/>
<comment type="caution">
    <text evidence="1">The sequence shown here is derived from an EMBL/GenBank/DDBJ whole genome shotgun (WGS) entry which is preliminary data.</text>
</comment>
<organism evidence="1 2">
    <name type="scientific">Rhizophagus irregularis</name>
    <dbReference type="NCBI Taxonomy" id="588596"/>
    <lineage>
        <taxon>Eukaryota</taxon>
        <taxon>Fungi</taxon>
        <taxon>Fungi incertae sedis</taxon>
        <taxon>Mucoromycota</taxon>
        <taxon>Glomeromycotina</taxon>
        <taxon>Glomeromycetes</taxon>
        <taxon>Glomerales</taxon>
        <taxon>Glomeraceae</taxon>
        <taxon>Rhizophagus</taxon>
    </lineage>
</organism>
<reference evidence="1 2" key="2">
    <citation type="submission" date="2017-10" db="EMBL/GenBank/DDBJ databases">
        <title>Genome analyses suggest a sexual origin of heterokaryosis in a supposedly ancient asexual fungus.</title>
        <authorList>
            <person name="Corradi N."/>
            <person name="Sedzielewska K."/>
            <person name="Noel J."/>
            <person name="Charron P."/>
            <person name="Farinelli L."/>
            <person name="Marton T."/>
            <person name="Kruger M."/>
            <person name="Pelin A."/>
            <person name="Brachmann A."/>
            <person name="Corradi N."/>
        </authorList>
    </citation>
    <scope>NUCLEOTIDE SEQUENCE [LARGE SCALE GENOMIC DNA]</scope>
    <source>
        <strain evidence="1 2">A1</strain>
    </source>
</reference>
<evidence type="ECO:0000313" key="2">
    <source>
        <dbReference type="Proteomes" id="UP000232688"/>
    </source>
</evidence>
<accession>A0A2N0QJ01</accession>
<sequence>MAQGISEKSTQNAIQMTFSEIQTAGTAINIETENGESIIAVAPEKDFQTVLISTPTIENGESYNFKAGGILTGKNVDGLYNTYEYNNGATNVQFAVSTESMTYLNEEGVTTSQTNGMFERNNRQNINGTGTINMRPNN</sequence>
<name>A0A2N0QJ01_9GLOM</name>
<dbReference type="AlphaFoldDB" id="A0A2N0QJ01"/>
<dbReference type="EMBL" id="LLXH01008477">
    <property type="protein sequence ID" value="PKC51034.1"/>
    <property type="molecule type" value="Genomic_DNA"/>
</dbReference>
<proteinExistence type="predicted"/>
<reference evidence="1 2" key="1">
    <citation type="submission" date="2017-10" db="EMBL/GenBank/DDBJ databases">
        <title>Extensive intraspecific genome diversity in a model arbuscular mycorrhizal fungus.</title>
        <authorList>
            <person name="Chen E.C.H."/>
            <person name="Morin E."/>
            <person name="Baudet D."/>
            <person name="Noel J."/>
            <person name="Ndikumana S."/>
            <person name="Charron P."/>
            <person name="St-Onge C."/>
            <person name="Giorgi J."/>
            <person name="Grigoriev I.V."/>
            <person name="Roux C."/>
            <person name="Martin F.M."/>
            <person name="Corradi N."/>
        </authorList>
    </citation>
    <scope>NUCLEOTIDE SEQUENCE [LARGE SCALE GENOMIC DNA]</scope>
    <source>
        <strain evidence="1 2">A1</strain>
    </source>
</reference>